<keyword evidence="2" id="KW-1185">Reference proteome</keyword>
<name>A0A9W4SEZ4_9GLOM</name>
<dbReference type="Proteomes" id="UP001153678">
    <property type="component" value="Unassembled WGS sequence"/>
</dbReference>
<organism evidence="1 2">
    <name type="scientific">Funneliformis geosporum</name>
    <dbReference type="NCBI Taxonomy" id="1117311"/>
    <lineage>
        <taxon>Eukaryota</taxon>
        <taxon>Fungi</taxon>
        <taxon>Fungi incertae sedis</taxon>
        <taxon>Mucoromycota</taxon>
        <taxon>Glomeromycotina</taxon>
        <taxon>Glomeromycetes</taxon>
        <taxon>Glomerales</taxon>
        <taxon>Glomeraceae</taxon>
        <taxon>Funneliformis</taxon>
    </lineage>
</organism>
<proteinExistence type="predicted"/>
<accession>A0A9W4SEZ4</accession>
<evidence type="ECO:0000313" key="2">
    <source>
        <dbReference type="Proteomes" id="UP001153678"/>
    </source>
</evidence>
<reference evidence="1" key="1">
    <citation type="submission" date="2022-08" db="EMBL/GenBank/DDBJ databases">
        <authorList>
            <person name="Kallberg Y."/>
            <person name="Tangrot J."/>
            <person name="Rosling A."/>
        </authorList>
    </citation>
    <scope>NUCLEOTIDE SEQUENCE</scope>
    <source>
        <strain evidence="1">Wild A</strain>
    </source>
</reference>
<evidence type="ECO:0000313" key="1">
    <source>
        <dbReference type="EMBL" id="CAI2167013.1"/>
    </source>
</evidence>
<feature type="non-terminal residue" evidence="1">
    <location>
        <position position="1"/>
    </location>
</feature>
<gene>
    <name evidence="1" type="ORF">FWILDA_LOCUS2860</name>
</gene>
<dbReference type="AlphaFoldDB" id="A0A9W4SEZ4"/>
<dbReference type="EMBL" id="CAMKVN010000354">
    <property type="protein sequence ID" value="CAI2167013.1"/>
    <property type="molecule type" value="Genomic_DNA"/>
</dbReference>
<dbReference type="OrthoDB" id="2305236at2759"/>
<sequence>IDNNSTVENLGVKIRKVRRDLSQKNFDLYVRKFKQANHALVNTLNTTEKRQGELIEPPNKLTYYFSEALEKDPEDTGL</sequence>
<comment type="caution">
    <text evidence="1">The sequence shown here is derived from an EMBL/GenBank/DDBJ whole genome shotgun (WGS) entry which is preliminary data.</text>
</comment>
<protein>
    <submittedName>
        <fullName evidence="1">1123_t:CDS:1</fullName>
    </submittedName>
</protein>